<dbReference type="STRING" id="860235.AOZ06_09005"/>
<gene>
    <name evidence="2" type="ORF">AOZ06_09005</name>
</gene>
<feature type="compositionally biased region" description="Pro residues" evidence="1">
    <location>
        <begin position="1"/>
        <end position="11"/>
    </location>
</feature>
<sequence length="292" mass="31854">MTRATPPPLQPIGPRSYDSETPNASRMYDYYLGGAMNFTADRELAERAKTVLPCTPSLARLNRSWLRRVVDICLDAGINQFLDLGSGIPTVGNVHEIVQRRVPDGRVVYVDYDATAVTHARKILEDNENAGIVHGDIRDPDGVLHAPEVRALLDFERPTGLLMVGILLYVGPEYDPAGLVATYRDACAPGSLVPISVITTQLVADQDPVTHKQILDLIGVYHDASEQIHPWAPDDLRSWFTGMDMLDPGITVLPEWRPDGALEADNDSAARLLGIGGMGRVRGADTPDPSDL</sequence>
<feature type="region of interest" description="Disordered" evidence="1">
    <location>
        <begin position="1"/>
        <end position="21"/>
    </location>
</feature>
<dbReference type="AlphaFoldDB" id="A0A0N7F2X5"/>
<dbReference type="Gene3D" id="3.40.50.150">
    <property type="entry name" value="Vaccinia Virus protein VP39"/>
    <property type="match status" value="1"/>
</dbReference>
<protein>
    <recommendedName>
        <fullName evidence="4">Methyltransferase</fullName>
    </recommendedName>
</protein>
<evidence type="ECO:0000313" key="3">
    <source>
        <dbReference type="Proteomes" id="UP000063699"/>
    </source>
</evidence>
<dbReference type="OrthoDB" id="4134439at2"/>
<dbReference type="InterPro" id="IPR029063">
    <property type="entry name" value="SAM-dependent_MTases_sf"/>
</dbReference>
<dbReference type="Proteomes" id="UP000063699">
    <property type="component" value="Chromosome"/>
</dbReference>
<name>A0A0N7F2X5_9PSEU</name>
<dbReference type="KEGG" id="kphy:AOZ06_09005"/>
<dbReference type="PIRSF" id="PIRSF017393">
    <property type="entry name" value="MTase_SAV2177"/>
    <property type="match status" value="1"/>
</dbReference>
<evidence type="ECO:0000256" key="1">
    <source>
        <dbReference type="SAM" id="MobiDB-lite"/>
    </source>
</evidence>
<keyword evidence="3" id="KW-1185">Reference proteome</keyword>
<evidence type="ECO:0000313" key="2">
    <source>
        <dbReference type="EMBL" id="ALG07047.1"/>
    </source>
</evidence>
<dbReference type="Pfam" id="PF04672">
    <property type="entry name" value="Methyltransf_19"/>
    <property type="match status" value="1"/>
</dbReference>
<evidence type="ECO:0008006" key="4">
    <source>
        <dbReference type="Google" id="ProtNLM"/>
    </source>
</evidence>
<organism evidence="2 3">
    <name type="scientific">Kibdelosporangium phytohabitans</name>
    <dbReference type="NCBI Taxonomy" id="860235"/>
    <lineage>
        <taxon>Bacteria</taxon>
        <taxon>Bacillati</taxon>
        <taxon>Actinomycetota</taxon>
        <taxon>Actinomycetes</taxon>
        <taxon>Pseudonocardiales</taxon>
        <taxon>Pseudonocardiaceae</taxon>
        <taxon>Kibdelosporangium</taxon>
    </lineage>
</organism>
<dbReference type="SUPFAM" id="SSF53335">
    <property type="entry name" value="S-adenosyl-L-methionine-dependent methyltransferases"/>
    <property type="match status" value="1"/>
</dbReference>
<reference evidence="2 3" key="1">
    <citation type="submission" date="2015-07" db="EMBL/GenBank/DDBJ databases">
        <title>Genome sequencing of Kibdelosporangium phytohabitans.</title>
        <authorList>
            <person name="Qin S."/>
            <person name="Xing K."/>
        </authorList>
    </citation>
    <scope>NUCLEOTIDE SEQUENCE [LARGE SCALE GENOMIC DNA]</scope>
    <source>
        <strain evidence="2 3">KLBMP1111</strain>
    </source>
</reference>
<dbReference type="CDD" id="cd02440">
    <property type="entry name" value="AdoMet_MTases"/>
    <property type="match status" value="1"/>
</dbReference>
<dbReference type="EMBL" id="CP012752">
    <property type="protein sequence ID" value="ALG07047.1"/>
    <property type="molecule type" value="Genomic_DNA"/>
</dbReference>
<proteinExistence type="predicted"/>
<dbReference type="InterPro" id="IPR006764">
    <property type="entry name" value="SAM_dep_MeTrfase_SAV2177_type"/>
</dbReference>
<accession>A0A0N7F2X5</accession>
<dbReference type="RefSeq" id="WP_054289018.1">
    <property type="nucleotide sequence ID" value="NZ_CP012752.1"/>
</dbReference>